<reference evidence="3" key="1">
    <citation type="journal article" date="2014" name="Front. Microbiol.">
        <title>High frequency of phylogenetically diverse reductive dehalogenase-homologous genes in deep subseafloor sedimentary metagenomes.</title>
        <authorList>
            <person name="Kawai M."/>
            <person name="Futagami T."/>
            <person name="Toyoda A."/>
            <person name="Takaki Y."/>
            <person name="Nishi S."/>
            <person name="Hori S."/>
            <person name="Arai W."/>
            <person name="Tsubouchi T."/>
            <person name="Morono Y."/>
            <person name="Uchiyama I."/>
            <person name="Ito T."/>
            <person name="Fujiyama A."/>
            <person name="Inagaki F."/>
            <person name="Takami H."/>
        </authorList>
    </citation>
    <scope>NUCLEOTIDE SEQUENCE</scope>
    <source>
        <strain evidence="3">Expedition CK06-06</strain>
    </source>
</reference>
<dbReference type="Pfam" id="PF15902">
    <property type="entry name" value="Sortilin-Vps10"/>
    <property type="match status" value="1"/>
</dbReference>
<name>X1TBP4_9ZZZZ</name>
<dbReference type="SUPFAM" id="SSF110296">
    <property type="entry name" value="Oligoxyloglucan reducing end-specific cellobiohydrolase"/>
    <property type="match status" value="1"/>
</dbReference>
<sequence>GMYNVFDQKTNRYLYNESQFAPLQRLDLKTGERKNIGYRGKKPALRWNWNSPILISPHNSDVIYHGGNILVKSPFRGEYWEEVSPDLTTNNPGKLITGKGGDGNIQYCTITTVDESLFEEGVLWVGTDDGNVQLSRDGGKSWTKLNDRITGNPGYWVSRITASHHDAGTAYVSYTGYRRDDFRPFVYKTTDYGDTWTSIAGNLPNEPINVIKEDHKNPNLLFVGTEFAVYVTIDGGKNWTKMKTNMPTQPVHDLVIHPRENDLVVATHGR</sequence>
<dbReference type="EMBL" id="BARW01021447">
    <property type="protein sequence ID" value="GAI88806.1"/>
    <property type="molecule type" value="Genomic_DNA"/>
</dbReference>
<dbReference type="PANTHER" id="PTHR43739:SF5">
    <property type="entry name" value="EXO-ALPHA-SIALIDASE"/>
    <property type="match status" value="1"/>
</dbReference>
<feature type="domain" description="Sortilin N-terminal" evidence="2">
    <location>
        <begin position="186"/>
        <end position="267"/>
    </location>
</feature>
<evidence type="ECO:0000259" key="2">
    <source>
        <dbReference type="Pfam" id="PF15902"/>
    </source>
</evidence>
<dbReference type="Gene3D" id="2.130.10.10">
    <property type="entry name" value="YVTN repeat-like/Quinoprotein amine dehydrogenase"/>
    <property type="match status" value="2"/>
</dbReference>
<dbReference type="GO" id="GO:0010411">
    <property type="term" value="P:xyloglucan metabolic process"/>
    <property type="evidence" value="ECO:0007669"/>
    <property type="project" value="TreeGrafter"/>
</dbReference>
<dbReference type="CDD" id="cd15482">
    <property type="entry name" value="Sialidase_non-viral"/>
    <property type="match status" value="1"/>
</dbReference>
<proteinExistence type="predicted"/>
<evidence type="ECO:0000256" key="1">
    <source>
        <dbReference type="ARBA" id="ARBA00022737"/>
    </source>
</evidence>
<dbReference type="PANTHER" id="PTHR43739">
    <property type="entry name" value="XYLOGLUCANASE (EUROFUNG)"/>
    <property type="match status" value="1"/>
</dbReference>
<dbReference type="InterPro" id="IPR015943">
    <property type="entry name" value="WD40/YVTN_repeat-like_dom_sf"/>
</dbReference>
<evidence type="ECO:0000313" key="3">
    <source>
        <dbReference type="EMBL" id="GAI88806.1"/>
    </source>
</evidence>
<dbReference type="InterPro" id="IPR031778">
    <property type="entry name" value="Sortilin_N"/>
</dbReference>
<dbReference type="InterPro" id="IPR052025">
    <property type="entry name" value="Xyloglucanase_GH74"/>
</dbReference>
<protein>
    <recommendedName>
        <fullName evidence="2">Sortilin N-terminal domain-containing protein</fullName>
    </recommendedName>
</protein>
<accession>X1TBP4</accession>
<feature type="non-terminal residue" evidence="3">
    <location>
        <position position="1"/>
    </location>
</feature>
<keyword evidence="1" id="KW-0677">Repeat</keyword>
<comment type="caution">
    <text evidence="3">The sequence shown here is derived from an EMBL/GenBank/DDBJ whole genome shotgun (WGS) entry which is preliminary data.</text>
</comment>
<gene>
    <name evidence="3" type="ORF">S12H4_36032</name>
</gene>
<organism evidence="3">
    <name type="scientific">marine sediment metagenome</name>
    <dbReference type="NCBI Taxonomy" id="412755"/>
    <lineage>
        <taxon>unclassified sequences</taxon>
        <taxon>metagenomes</taxon>
        <taxon>ecological metagenomes</taxon>
    </lineage>
</organism>
<dbReference type="AlphaFoldDB" id="X1TBP4"/>
<feature type="non-terminal residue" evidence="3">
    <location>
        <position position="270"/>
    </location>
</feature>